<accession>A0A9W7L494</accession>
<dbReference type="EMBL" id="BRXZ01007658">
    <property type="protein sequence ID" value="GMI31142.1"/>
    <property type="molecule type" value="Genomic_DNA"/>
</dbReference>
<evidence type="ECO:0000313" key="1">
    <source>
        <dbReference type="EMBL" id="GMI31142.1"/>
    </source>
</evidence>
<dbReference type="AlphaFoldDB" id="A0A9W7L494"/>
<gene>
    <name evidence="1" type="ORF">TrRE_jg11437</name>
</gene>
<reference evidence="1" key="1">
    <citation type="submission" date="2022-07" db="EMBL/GenBank/DDBJ databases">
        <title>Genome analysis of Parmales, a sister group of diatoms, reveals the evolutionary specialization of diatoms from phago-mixotrophs to photoautotrophs.</title>
        <authorList>
            <person name="Ban H."/>
            <person name="Sato S."/>
            <person name="Yoshikawa S."/>
            <person name="Kazumasa Y."/>
            <person name="Nakamura Y."/>
            <person name="Ichinomiya M."/>
            <person name="Saitoh K."/>
            <person name="Sato N."/>
            <person name="Blanc-Mathieu R."/>
            <person name="Endo H."/>
            <person name="Kuwata A."/>
            <person name="Ogata H."/>
        </authorList>
    </citation>
    <scope>NUCLEOTIDE SEQUENCE</scope>
</reference>
<dbReference type="InterPro" id="IPR011051">
    <property type="entry name" value="RmlC_Cupin_sf"/>
</dbReference>
<keyword evidence="2" id="KW-1185">Reference proteome</keyword>
<dbReference type="Proteomes" id="UP001165082">
    <property type="component" value="Unassembled WGS sequence"/>
</dbReference>
<dbReference type="InterPro" id="IPR024060">
    <property type="entry name" value="Ureidoglycolate_lyase_dom_sf"/>
</dbReference>
<organism evidence="1 2">
    <name type="scientific">Triparma retinervis</name>
    <dbReference type="NCBI Taxonomy" id="2557542"/>
    <lineage>
        <taxon>Eukaryota</taxon>
        <taxon>Sar</taxon>
        <taxon>Stramenopiles</taxon>
        <taxon>Ochrophyta</taxon>
        <taxon>Bolidophyceae</taxon>
        <taxon>Parmales</taxon>
        <taxon>Triparmaceae</taxon>
        <taxon>Triparma</taxon>
    </lineage>
</organism>
<dbReference type="GO" id="GO:0004848">
    <property type="term" value="F:ureidoglycolate hydrolase activity"/>
    <property type="evidence" value="ECO:0007669"/>
    <property type="project" value="InterPro"/>
</dbReference>
<dbReference type="OrthoDB" id="10258141at2759"/>
<evidence type="ECO:0000313" key="2">
    <source>
        <dbReference type="Proteomes" id="UP001165082"/>
    </source>
</evidence>
<dbReference type="SUPFAM" id="SSF51182">
    <property type="entry name" value="RmlC-like cupins"/>
    <property type="match status" value="1"/>
</dbReference>
<comment type="caution">
    <text evidence="1">The sequence shown here is derived from an EMBL/GenBank/DDBJ whole genome shotgun (WGS) entry which is preliminary data.</text>
</comment>
<sequence length="257" mass="28138">MTTTVDATGTPIESFKFTAAAFKDPMKELLSLPKLKIVEVPVVEVKSNADLEGYGCLIDSLDDMTTENKRFEIVKWPVSGWRQLDPSTGDEAGTTEGPFEVSWSGDFFRGKNLAINTPANEYLDGLGTSDFSNATDRGSGAGGSSDEIFLWMSDYHPCGGQLFLPRSCERGDVGTMPFYMCLAKAEVGDDVKPGDMVGFKIPPGKGAYIHPNVWHNGFYVKREYGKVTATTRQSRVHARVSASWANEHGAILKMTMK</sequence>
<protein>
    <submittedName>
        <fullName evidence="1">Uncharacterized protein</fullName>
    </submittedName>
</protein>
<proteinExistence type="predicted"/>
<dbReference type="Gene3D" id="2.60.120.480">
    <property type="entry name" value="Ureidoglycolate hydrolase"/>
    <property type="match status" value="1"/>
</dbReference>
<name>A0A9W7L494_9STRA</name>